<dbReference type="Proteomes" id="UP000029257">
    <property type="component" value="Unassembled WGS sequence"/>
</dbReference>
<evidence type="ECO:0008006" key="6">
    <source>
        <dbReference type="Google" id="ProtNLM"/>
    </source>
</evidence>
<accession>A0AAW3ENM4</accession>
<protein>
    <recommendedName>
        <fullName evidence="6">Conjugal transfer protein TraD</fullName>
    </recommendedName>
</protein>
<evidence type="ECO:0000256" key="1">
    <source>
        <dbReference type="SAM" id="Coils"/>
    </source>
</evidence>
<reference evidence="4 5" key="1">
    <citation type="submission" date="2014-08" db="EMBL/GenBank/DDBJ databases">
        <title>Genome sequences of NCPPB Pectobacterium isolates.</title>
        <authorList>
            <person name="Glover R.H."/>
            <person name="Sapp M."/>
            <person name="Elphinstone J."/>
        </authorList>
    </citation>
    <scope>NUCLEOTIDE SEQUENCE [LARGE SCALE GENOMIC DNA]</scope>
    <source>
        <strain evidence="2 4">NCPPB 3701</strain>
        <strain evidence="3 5">NCPPB3702</strain>
    </source>
</reference>
<evidence type="ECO:0000313" key="3">
    <source>
        <dbReference type="EMBL" id="KGA29361.1"/>
    </source>
</evidence>
<evidence type="ECO:0000313" key="5">
    <source>
        <dbReference type="Proteomes" id="UP000029436"/>
    </source>
</evidence>
<comment type="caution">
    <text evidence="2">The sequence shown here is derived from an EMBL/GenBank/DDBJ whole genome shotgun (WGS) entry which is preliminary data.</text>
</comment>
<dbReference type="Proteomes" id="UP000029436">
    <property type="component" value="Unassembled WGS sequence"/>
</dbReference>
<organism evidence="2 4">
    <name type="scientific">Pectobacterium wasabiae</name>
    <dbReference type="NCBI Taxonomy" id="55208"/>
    <lineage>
        <taxon>Bacteria</taxon>
        <taxon>Pseudomonadati</taxon>
        <taxon>Pseudomonadota</taxon>
        <taxon>Gammaproteobacteria</taxon>
        <taxon>Enterobacterales</taxon>
        <taxon>Pectobacteriaceae</taxon>
        <taxon>Pectobacterium</taxon>
    </lineage>
</organism>
<evidence type="ECO:0000313" key="2">
    <source>
        <dbReference type="EMBL" id="KFX09254.1"/>
    </source>
</evidence>
<proteinExistence type="predicted"/>
<keyword evidence="5" id="KW-1185">Reference proteome</keyword>
<feature type="coiled-coil region" evidence="1">
    <location>
        <begin position="6"/>
        <end position="36"/>
    </location>
</feature>
<evidence type="ECO:0000313" key="4">
    <source>
        <dbReference type="Proteomes" id="UP000029257"/>
    </source>
</evidence>
<gene>
    <name evidence="2" type="ORF">JV38_06050</name>
    <name evidence="3" type="ORF">KU73_09770</name>
</gene>
<sequence length="104" mass="12325">MIIMAKLSLQQKKERLKIELAKIESEQKKIEKEKKLKDMRLITAEILKYDIPGIDNLHKVISLLSIFNYKNDKFRSDILKWGDKEISERKVKKIAKVNAREKND</sequence>
<keyword evidence="1" id="KW-0175">Coiled coil</keyword>
<dbReference type="EMBL" id="JQHP01000002">
    <property type="protein sequence ID" value="KFX09254.1"/>
    <property type="molecule type" value="Genomic_DNA"/>
</dbReference>
<dbReference type="AlphaFoldDB" id="A0AAW3ENM4"/>
<name>A0AAW3ENM4_9GAMM</name>
<dbReference type="EMBL" id="JQOH01000003">
    <property type="protein sequence ID" value="KGA29361.1"/>
    <property type="molecule type" value="Genomic_DNA"/>
</dbReference>